<name>A0A1E5V0W7_9POAL</name>
<dbReference type="AlphaFoldDB" id="A0A1E5V0W7"/>
<dbReference type="Proteomes" id="UP000095767">
    <property type="component" value="Unassembled WGS sequence"/>
</dbReference>
<feature type="region of interest" description="Disordered" evidence="1">
    <location>
        <begin position="1"/>
        <end position="90"/>
    </location>
</feature>
<sequence length="224" mass="24100">MAGGGAAAGGFGGAGSGGGDQRRNYGGQSHSVRGGGRPPRPYGRGRGRDQQGGRDRDQGGRGDRHMGRGHRGGNAGGAHGSGTGGSHGGADKGLADEYNIGKEKDLVKSELPWAIPIKLDLVVREHGNNTYIVPFPCQVELQKMISMKCLRTDNNEGVMLFEEWNNEIKLKQVAEDDAHIVVDDCLYEIFFKVDQVVLDNTGGQDEFDEDNDFDPDNHNVTPRI</sequence>
<organism evidence="2 3">
    <name type="scientific">Dichanthelium oligosanthes</name>
    <dbReference type="NCBI Taxonomy" id="888268"/>
    <lineage>
        <taxon>Eukaryota</taxon>
        <taxon>Viridiplantae</taxon>
        <taxon>Streptophyta</taxon>
        <taxon>Embryophyta</taxon>
        <taxon>Tracheophyta</taxon>
        <taxon>Spermatophyta</taxon>
        <taxon>Magnoliopsida</taxon>
        <taxon>Liliopsida</taxon>
        <taxon>Poales</taxon>
        <taxon>Poaceae</taxon>
        <taxon>PACMAD clade</taxon>
        <taxon>Panicoideae</taxon>
        <taxon>Panicodae</taxon>
        <taxon>Paniceae</taxon>
        <taxon>Dichantheliinae</taxon>
        <taxon>Dichanthelium</taxon>
    </lineage>
</organism>
<evidence type="ECO:0008006" key="4">
    <source>
        <dbReference type="Google" id="ProtNLM"/>
    </source>
</evidence>
<comment type="caution">
    <text evidence="2">The sequence shown here is derived from an EMBL/GenBank/DDBJ whole genome shotgun (WGS) entry which is preliminary data.</text>
</comment>
<feature type="region of interest" description="Disordered" evidence="1">
    <location>
        <begin position="202"/>
        <end position="224"/>
    </location>
</feature>
<feature type="compositionally biased region" description="Basic and acidic residues" evidence="1">
    <location>
        <begin position="46"/>
        <end position="66"/>
    </location>
</feature>
<feature type="compositionally biased region" description="Gly residues" evidence="1">
    <location>
        <begin position="72"/>
        <end position="88"/>
    </location>
</feature>
<keyword evidence="3" id="KW-1185">Reference proteome</keyword>
<evidence type="ECO:0000256" key="1">
    <source>
        <dbReference type="SAM" id="MobiDB-lite"/>
    </source>
</evidence>
<feature type="compositionally biased region" description="Acidic residues" evidence="1">
    <location>
        <begin position="205"/>
        <end position="214"/>
    </location>
</feature>
<evidence type="ECO:0000313" key="3">
    <source>
        <dbReference type="Proteomes" id="UP000095767"/>
    </source>
</evidence>
<gene>
    <name evidence="2" type="ORF">BAE44_0020202</name>
</gene>
<evidence type="ECO:0000313" key="2">
    <source>
        <dbReference type="EMBL" id="OEL18779.1"/>
    </source>
</evidence>
<proteinExistence type="predicted"/>
<dbReference type="PANTHER" id="PTHR33170:SF50">
    <property type="entry name" value="DUF4283 DOMAIN-CONTAINING PROTEIN"/>
    <property type="match status" value="1"/>
</dbReference>
<dbReference type="PANTHER" id="PTHR33170">
    <property type="entry name" value="DUF4283 DOMAIN-CONTAINING PROTEIN-RELATED"/>
    <property type="match status" value="1"/>
</dbReference>
<dbReference type="EMBL" id="LWDX02055599">
    <property type="protein sequence ID" value="OEL18779.1"/>
    <property type="molecule type" value="Genomic_DNA"/>
</dbReference>
<accession>A0A1E5V0W7</accession>
<dbReference type="OrthoDB" id="10648788at2759"/>
<protein>
    <recommendedName>
        <fullName evidence="4">DUF4283 domain-containing protein</fullName>
    </recommendedName>
</protein>
<feature type="compositionally biased region" description="Gly residues" evidence="1">
    <location>
        <begin position="1"/>
        <end position="19"/>
    </location>
</feature>
<reference evidence="2 3" key="1">
    <citation type="submission" date="2016-09" db="EMBL/GenBank/DDBJ databases">
        <title>The draft genome of Dichanthelium oligosanthes: A C3 panicoid grass species.</title>
        <authorList>
            <person name="Studer A.J."/>
            <person name="Schnable J.C."/>
            <person name="Brutnell T.P."/>
        </authorList>
    </citation>
    <scope>NUCLEOTIDE SEQUENCE [LARGE SCALE GENOMIC DNA]</scope>
    <source>
        <strain evidence="3">cv. Kellogg 1175</strain>
        <tissue evidence="2">Leaf</tissue>
    </source>
</reference>